<dbReference type="OrthoDB" id="9805197at2"/>
<dbReference type="AlphaFoldDB" id="A0A178M6V0"/>
<feature type="domain" description="Rho RNA-BD" evidence="12">
    <location>
        <begin position="52"/>
        <end position="125"/>
    </location>
</feature>
<dbReference type="InterPro" id="IPR011113">
    <property type="entry name" value="Rho_RNA-bd"/>
</dbReference>
<evidence type="ECO:0000256" key="4">
    <source>
        <dbReference type="ARBA" id="ARBA00022806"/>
    </source>
</evidence>
<comment type="caution">
    <text evidence="9">Lacks conserved residue(s) required for the propagation of feature annotation.</text>
</comment>
<dbReference type="GO" id="GO:0006353">
    <property type="term" value="P:DNA-templated transcription termination"/>
    <property type="evidence" value="ECO:0007669"/>
    <property type="project" value="UniProtKB-UniRule"/>
</dbReference>
<dbReference type="InterPro" id="IPR011112">
    <property type="entry name" value="Rho-like_N"/>
</dbReference>
<feature type="binding site" evidence="9">
    <location>
        <begin position="180"/>
        <end position="185"/>
    </location>
    <ligand>
        <name>ATP</name>
        <dbReference type="ChEBI" id="CHEBI:30616"/>
    </ligand>
</feature>
<evidence type="ECO:0000256" key="8">
    <source>
        <dbReference type="ARBA" id="ARBA00023163"/>
    </source>
</evidence>
<dbReference type="EC" id="3.6.4.-" evidence="9 10"/>
<dbReference type="PANTHER" id="PTHR46425:SF1">
    <property type="entry name" value="TRANSCRIPTION TERMINATION FACTOR RHO"/>
    <property type="match status" value="1"/>
</dbReference>
<keyword evidence="8 9" id="KW-0804">Transcription</keyword>
<evidence type="ECO:0000256" key="7">
    <source>
        <dbReference type="ARBA" id="ARBA00023015"/>
    </source>
</evidence>
<dbReference type="CDD" id="cd01128">
    <property type="entry name" value="rho_factor_C"/>
    <property type="match status" value="1"/>
</dbReference>
<dbReference type="SUPFAM" id="SSF52540">
    <property type="entry name" value="P-loop containing nucleoside triphosphate hydrolases"/>
    <property type="match status" value="1"/>
</dbReference>
<name>A0A178M6V0_9CHLR</name>
<dbReference type="Proteomes" id="UP000078287">
    <property type="component" value="Unassembled WGS sequence"/>
</dbReference>
<keyword evidence="6 9" id="KW-0694">RNA-binding</keyword>
<dbReference type="InterPro" id="IPR011129">
    <property type="entry name" value="CSD"/>
</dbReference>
<dbReference type="PROSITE" id="PS51856">
    <property type="entry name" value="RHO_RNA_BD"/>
    <property type="match status" value="1"/>
</dbReference>
<keyword evidence="4 9" id="KW-0347">Helicase</keyword>
<dbReference type="InterPro" id="IPR036269">
    <property type="entry name" value="Rho_N_sf"/>
</dbReference>
<dbReference type="InterPro" id="IPR041703">
    <property type="entry name" value="Rho_factor_ATP-bd"/>
</dbReference>
<dbReference type="GO" id="GO:0016787">
    <property type="term" value="F:hydrolase activity"/>
    <property type="evidence" value="ECO:0007669"/>
    <property type="project" value="UniProtKB-KW"/>
</dbReference>
<evidence type="ECO:0000256" key="9">
    <source>
        <dbReference type="HAMAP-Rule" id="MF_01884"/>
    </source>
</evidence>
<keyword evidence="5 9" id="KW-0067">ATP-binding</keyword>
<protein>
    <recommendedName>
        <fullName evidence="9 10">Transcription termination factor Rho</fullName>
        <ecNumber evidence="9 10">3.6.4.-</ecNumber>
    </recommendedName>
    <alternativeName>
        <fullName evidence="9">ATP-dependent helicase Rho</fullName>
    </alternativeName>
</protein>
<organism evidence="13 14">
    <name type="scientific">Chloroflexus islandicus</name>
    <dbReference type="NCBI Taxonomy" id="1707952"/>
    <lineage>
        <taxon>Bacteria</taxon>
        <taxon>Bacillati</taxon>
        <taxon>Chloroflexota</taxon>
        <taxon>Chloroflexia</taxon>
        <taxon>Chloroflexales</taxon>
        <taxon>Chloroflexineae</taxon>
        <taxon>Chloroflexaceae</taxon>
        <taxon>Chloroflexus</taxon>
    </lineage>
</organism>
<dbReference type="Pfam" id="PF00006">
    <property type="entry name" value="ATP-synt_ab"/>
    <property type="match status" value="1"/>
</dbReference>
<gene>
    <name evidence="9" type="primary">rho</name>
    <name evidence="13" type="ORF">A6A03_17410</name>
</gene>
<keyword evidence="2 9" id="KW-0547">Nucleotide-binding</keyword>
<dbReference type="GO" id="GO:0004386">
    <property type="term" value="F:helicase activity"/>
    <property type="evidence" value="ECO:0007669"/>
    <property type="project" value="UniProtKB-UniRule"/>
</dbReference>
<evidence type="ECO:0000313" key="14">
    <source>
        <dbReference type="Proteomes" id="UP000078287"/>
    </source>
</evidence>
<evidence type="ECO:0000256" key="5">
    <source>
        <dbReference type="ARBA" id="ARBA00022840"/>
    </source>
</evidence>
<feature type="binding site" evidence="9">
    <location>
        <position position="211"/>
    </location>
    <ligand>
        <name>ATP</name>
        <dbReference type="ChEBI" id="CHEBI:30616"/>
    </ligand>
</feature>
<dbReference type="RefSeq" id="WP_066789560.1">
    <property type="nucleotide sequence ID" value="NZ_LWQS01000070.1"/>
</dbReference>
<evidence type="ECO:0000256" key="11">
    <source>
        <dbReference type="PROSITE-ProRule" id="PRU01203"/>
    </source>
</evidence>
<comment type="caution">
    <text evidence="13">The sequence shown here is derived from an EMBL/GenBank/DDBJ whole genome shotgun (WGS) entry which is preliminary data.</text>
</comment>
<evidence type="ECO:0000313" key="13">
    <source>
        <dbReference type="EMBL" id="OAN44256.1"/>
    </source>
</evidence>
<dbReference type="InterPro" id="IPR012340">
    <property type="entry name" value="NA-bd_OB-fold"/>
</dbReference>
<comment type="similarity">
    <text evidence="9 11">Belongs to the Rho family.</text>
</comment>
<keyword evidence="14" id="KW-1185">Reference proteome</keyword>
<dbReference type="GO" id="GO:0003723">
    <property type="term" value="F:RNA binding"/>
    <property type="evidence" value="ECO:0007669"/>
    <property type="project" value="UniProtKB-UniRule"/>
</dbReference>
<dbReference type="SMART" id="SM00382">
    <property type="entry name" value="AAA"/>
    <property type="match status" value="1"/>
</dbReference>
<dbReference type="InterPro" id="IPR004665">
    <property type="entry name" value="Term_rho"/>
</dbReference>
<dbReference type="SMART" id="SM00357">
    <property type="entry name" value="CSP"/>
    <property type="match status" value="1"/>
</dbReference>
<evidence type="ECO:0000256" key="2">
    <source>
        <dbReference type="ARBA" id="ARBA00022741"/>
    </source>
</evidence>
<dbReference type="InterPro" id="IPR000194">
    <property type="entry name" value="ATPase_F1/V1/A1_a/bsu_nucl-bd"/>
</dbReference>
<dbReference type="InterPro" id="IPR003593">
    <property type="entry name" value="AAA+_ATPase"/>
</dbReference>
<dbReference type="InterPro" id="IPR027417">
    <property type="entry name" value="P-loop_NTPase"/>
</dbReference>
<keyword evidence="1 9" id="KW-0806">Transcription termination</keyword>
<reference evidence="13 14" key="1">
    <citation type="submission" date="2016-04" db="EMBL/GenBank/DDBJ databases">
        <title>Chloroflexus islandicus sp. nov., a thermophilic filamentous anoxygenic phototrophic bacterium from geyser Strokkur (Iceland).</title>
        <authorList>
            <person name="Gaisin V.A."/>
            <person name="Kalashnikov A.M."/>
            <person name="Sukhacheva M.V."/>
            <person name="Grouzdev D.S."/>
            <person name="Ivanov T.M."/>
            <person name="Kuznetsov B."/>
            <person name="Gorlenko V.M."/>
        </authorList>
    </citation>
    <scope>NUCLEOTIDE SEQUENCE [LARGE SCALE GENOMIC DNA]</scope>
    <source>
        <strain evidence="14">isl-2</strain>
    </source>
</reference>
<evidence type="ECO:0000259" key="12">
    <source>
        <dbReference type="PROSITE" id="PS51856"/>
    </source>
</evidence>
<evidence type="ECO:0000256" key="10">
    <source>
        <dbReference type="NCBIfam" id="TIGR00767"/>
    </source>
</evidence>
<dbReference type="CDD" id="cd04459">
    <property type="entry name" value="Rho_CSD"/>
    <property type="match status" value="1"/>
</dbReference>
<evidence type="ECO:0000256" key="6">
    <source>
        <dbReference type="ARBA" id="ARBA00022884"/>
    </source>
</evidence>
<dbReference type="PANTHER" id="PTHR46425">
    <property type="entry name" value="TRANSCRIPTION TERMINATION FACTOR RHO"/>
    <property type="match status" value="1"/>
</dbReference>
<dbReference type="EMBL" id="LWQS01000070">
    <property type="protein sequence ID" value="OAN44256.1"/>
    <property type="molecule type" value="Genomic_DNA"/>
</dbReference>
<dbReference type="Gene3D" id="3.40.50.300">
    <property type="entry name" value="P-loop containing nucleotide triphosphate hydrolases"/>
    <property type="match status" value="1"/>
</dbReference>
<dbReference type="NCBIfam" id="NF006886">
    <property type="entry name" value="PRK09376.1"/>
    <property type="match status" value="1"/>
</dbReference>
<dbReference type="Pfam" id="PF07497">
    <property type="entry name" value="Rho_RNA_bind"/>
    <property type="match status" value="1"/>
</dbReference>
<dbReference type="Pfam" id="PF07498">
    <property type="entry name" value="Rho_N"/>
    <property type="match status" value="1"/>
</dbReference>
<keyword evidence="7 9" id="KW-0805">Transcription regulation</keyword>
<dbReference type="HAMAP" id="MF_01884">
    <property type="entry name" value="Rho"/>
    <property type="match status" value="1"/>
</dbReference>
<accession>A0A178M6V0</accession>
<dbReference type="SUPFAM" id="SSF50249">
    <property type="entry name" value="Nucleic acid-binding proteins"/>
    <property type="match status" value="1"/>
</dbReference>
<dbReference type="NCBIfam" id="TIGR00767">
    <property type="entry name" value="rho"/>
    <property type="match status" value="1"/>
</dbReference>
<comment type="function">
    <text evidence="9">Facilitates transcription termination by a mechanism that involves Rho binding to the nascent RNA, activation of Rho's RNA-dependent ATPase activity, and release of the mRNA from the DNA template.</text>
</comment>
<dbReference type="Gene3D" id="2.40.50.140">
    <property type="entry name" value="Nucleic acid-binding proteins"/>
    <property type="match status" value="1"/>
</dbReference>
<keyword evidence="3 9" id="KW-0378">Hydrolase</keyword>
<dbReference type="SMART" id="SM00959">
    <property type="entry name" value="Rho_N"/>
    <property type="match status" value="1"/>
</dbReference>
<dbReference type="GO" id="GO:0008186">
    <property type="term" value="F:ATP-dependent activity, acting on RNA"/>
    <property type="evidence" value="ECO:0007669"/>
    <property type="project" value="UniProtKB-UniRule"/>
</dbReference>
<evidence type="ECO:0000256" key="1">
    <source>
        <dbReference type="ARBA" id="ARBA00022472"/>
    </source>
</evidence>
<dbReference type="SUPFAM" id="SSF68912">
    <property type="entry name" value="Rho N-terminal domain-like"/>
    <property type="match status" value="1"/>
</dbReference>
<comment type="subunit">
    <text evidence="9">Homohexamer. The homohexamer assembles into an open ring structure.</text>
</comment>
<dbReference type="GO" id="GO:0005524">
    <property type="term" value="F:ATP binding"/>
    <property type="evidence" value="ECO:0007669"/>
    <property type="project" value="UniProtKB-UniRule"/>
</dbReference>
<feature type="binding site" evidence="9">
    <location>
        <begin position="168"/>
        <end position="173"/>
    </location>
    <ligand>
        <name>ATP</name>
        <dbReference type="ChEBI" id="CHEBI:30616"/>
    </ligand>
</feature>
<proteinExistence type="inferred from homology"/>
<dbReference type="STRING" id="1707952.A6A03_17410"/>
<sequence>MTVAELENKTLADLREMARKLDISGVSALKKRELIDKLLHAQTIEQAVDPGTIYSDGILDIMPEGFGFLRGNRMLSSPEDVYVSQSQIRRFALRSGDRIWGQIRPPKESERYYSLLRVEKINDLDPETARNRPFFDQLTPIFPNEQIKLETEPNLLHTRLVDLIAPIGRGQRGLIVSPPKAGKTMLLKAIANGITTNYPDIHLMVLLIGERPEEVTDMRRSVRGEVISSTFDEPVENHTKVAEMTLERAKRLVEIGHDVVILMDSITRLARAYNVAMPPSGRTLSGGIDPVALYPPKRFFGAARNIENGGSLTIIATCLIDTGSRMDDVIYEEFKGTGNMELHLDRKLAEKRIFPAIDIQRSGTRREDLLLSPETLRQVWTLRRMVSMLGDNEGTELMLTRMAKTKSNAEFLQTLSKS</sequence>
<evidence type="ECO:0000256" key="3">
    <source>
        <dbReference type="ARBA" id="ARBA00022801"/>
    </source>
</evidence>